<evidence type="ECO:0000256" key="1">
    <source>
        <dbReference type="SAM" id="MobiDB-lite"/>
    </source>
</evidence>
<accession>A0AA39EZW1</accession>
<gene>
    <name evidence="2" type="ORF">PV328_011031</name>
</gene>
<keyword evidence="3" id="KW-1185">Reference proteome</keyword>
<dbReference type="AlphaFoldDB" id="A0AA39EZW1"/>
<evidence type="ECO:0000313" key="2">
    <source>
        <dbReference type="EMBL" id="KAK0157273.1"/>
    </source>
</evidence>
<reference evidence="2" key="1">
    <citation type="journal article" date="2023" name="bioRxiv">
        <title>Scaffold-level genome assemblies of two parasitoid biocontrol wasps reveal the parthenogenesis mechanism and an associated novel virus.</title>
        <authorList>
            <person name="Inwood S."/>
            <person name="Skelly J."/>
            <person name="Guhlin J."/>
            <person name="Harrop T."/>
            <person name="Goldson S."/>
            <person name="Dearden P."/>
        </authorList>
    </citation>
    <scope>NUCLEOTIDE SEQUENCE</scope>
    <source>
        <strain evidence="2">Irish</strain>
        <tissue evidence="2">Whole body</tissue>
    </source>
</reference>
<comment type="caution">
    <text evidence="2">The sequence shown here is derived from an EMBL/GenBank/DDBJ whole genome shotgun (WGS) entry which is preliminary data.</text>
</comment>
<reference evidence="2" key="2">
    <citation type="submission" date="2023-03" db="EMBL/GenBank/DDBJ databases">
        <authorList>
            <person name="Inwood S.N."/>
            <person name="Skelly J.G."/>
            <person name="Guhlin J."/>
            <person name="Harrop T.W.R."/>
            <person name="Goldson S.G."/>
            <person name="Dearden P.K."/>
        </authorList>
    </citation>
    <scope>NUCLEOTIDE SEQUENCE</scope>
    <source>
        <strain evidence="2">Irish</strain>
        <tissue evidence="2">Whole body</tissue>
    </source>
</reference>
<feature type="region of interest" description="Disordered" evidence="1">
    <location>
        <begin position="25"/>
        <end position="127"/>
    </location>
</feature>
<feature type="compositionally biased region" description="Basic and acidic residues" evidence="1">
    <location>
        <begin position="100"/>
        <end position="121"/>
    </location>
</feature>
<sequence>MWEVWDAKPAGKNLQLDLGGPILRGPTQDCDGDSGFGRLRGREGDFDQEQAQQGSGKGILRMQQHGRGGRGETDGRGKWGSTGVGAPKGDPMAPIPQTEELVRPPRLTLDKRTSEGGPGKEKSRRPT</sequence>
<organism evidence="2 3">
    <name type="scientific">Microctonus aethiopoides</name>
    <dbReference type="NCBI Taxonomy" id="144406"/>
    <lineage>
        <taxon>Eukaryota</taxon>
        <taxon>Metazoa</taxon>
        <taxon>Ecdysozoa</taxon>
        <taxon>Arthropoda</taxon>
        <taxon>Hexapoda</taxon>
        <taxon>Insecta</taxon>
        <taxon>Pterygota</taxon>
        <taxon>Neoptera</taxon>
        <taxon>Endopterygota</taxon>
        <taxon>Hymenoptera</taxon>
        <taxon>Apocrita</taxon>
        <taxon>Ichneumonoidea</taxon>
        <taxon>Braconidae</taxon>
        <taxon>Euphorinae</taxon>
        <taxon>Microctonus</taxon>
    </lineage>
</organism>
<proteinExistence type="predicted"/>
<dbReference type="Proteomes" id="UP001168990">
    <property type="component" value="Unassembled WGS sequence"/>
</dbReference>
<evidence type="ECO:0000313" key="3">
    <source>
        <dbReference type="Proteomes" id="UP001168990"/>
    </source>
</evidence>
<dbReference type="EMBL" id="JAQQBS010001425">
    <property type="protein sequence ID" value="KAK0157273.1"/>
    <property type="molecule type" value="Genomic_DNA"/>
</dbReference>
<name>A0AA39EZW1_9HYME</name>
<protein>
    <submittedName>
        <fullName evidence="2">Uncharacterized protein</fullName>
    </submittedName>
</protein>